<organism evidence="2">
    <name type="scientific">viral metagenome</name>
    <dbReference type="NCBI Taxonomy" id="1070528"/>
    <lineage>
        <taxon>unclassified sequences</taxon>
        <taxon>metagenomes</taxon>
        <taxon>organismal metagenomes</taxon>
    </lineage>
</organism>
<accession>A0A6C0JUU5</accession>
<keyword evidence="1" id="KW-1133">Transmembrane helix</keyword>
<sequence length="114" mass="13401">MTNVQLIEPGVKHLLSKTLQYYHKIHLQTQSIRFNLTMIVVFVIVFGGILIYKYKGKLTPEQIYQKHIEKQEYIVSKLEQLAVLKQTIDPNMITNLPLLDQSPETSRMNRKIYI</sequence>
<evidence type="ECO:0000256" key="1">
    <source>
        <dbReference type="SAM" id="Phobius"/>
    </source>
</evidence>
<keyword evidence="1" id="KW-0812">Transmembrane</keyword>
<name>A0A6C0JUU5_9ZZZZ</name>
<keyword evidence="1" id="KW-0472">Membrane</keyword>
<proteinExistence type="predicted"/>
<feature type="transmembrane region" description="Helical" evidence="1">
    <location>
        <begin position="32"/>
        <end position="52"/>
    </location>
</feature>
<dbReference type="EMBL" id="MN740708">
    <property type="protein sequence ID" value="QHU09319.1"/>
    <property type="molecule type" value="Genomic_DNA"/>
</dbReference>
<protein>
    <submittedName>
        <fullName evidence="2">Uncharacterized protein</fullName>
    </submittedName>
</protein>
<reference evidence="2" key="1">
    <citation type="journal article" date="2020" name="Nature">
        <title>Giant virus diversity and host interactions through global metagenomics.</title>
        <authorList>
            <person name="Schulz F."/>
            <person name="Roux S."/>
            <person name="Paez-Espino D."/>
            <person name="Jungbluth S."/>
            <person name="Walsh D.A."/>
            <person name="Denef V.J."/>
            <person name="McMahon K.D."/>
            <person name="Konstantinidis K.T."/>
            <person name="Eloe-Fadrosh E.A."/>
            <person name="Kyrpides N.C."/>
            <person name="Woyke T."/>
        </authorList>
    </citation>
    <scope>NUCLEOTIDE SEQUENCE</scope>
    <source>
        <strain evidence="2">GVMAG-S-1074260-58</strain>
    </source>
</reference>
<evidence type="ECO:0000313" key="2">
    <source>
        <dbReference type="EMBL" id="QHU09319.1"/>
    </source>
</evidence>
<dbReference type="AlphaFoldDB" id="A0A6C0JUU5"/>